<feature type="transmembrane region" description="Helical" evidence="7">
    <location>
        <begin position="188"/>
        <end position="209"/>
    </location>
</feature>
<feature type="compositionally biased region" description="Polar residues" evidence="6">
    <location>
        <begin position="1"/>
        <end position="10"/>
    </location>
</feature>
<evidence type="ECO:0000256" key="6">
    <source>
        <dbReference type="SAM" id="MobiDB-lite"/>
    </source>
</evidence>
<gene>
    <name evidence="8" type="ORF">NG895_29670</name>
</gene>
<feature type="transmembrane region" description="Helical" evidence="7">
    <location>
        <begin position="256"/>
        <end position="278"/>
    </location>
</feature>
<evidence type="ECO:0000313" key="8">
    <source>
        <dbReference type="EMBL" id="MCO6048091.1"/>
    </source>
</evidence>
<feature type="transmembrane region" description="Helical" evidence="7">
    <location>
        <begin position="139"/>
        <end position="158"/>
    </location>
</feature>
<feature type="transmembrane region" description="Helical" evidence="7">
    <location>
        <begin position="403"/>
        <end position="422"/>
    </location>
</feature>
<comment type="caution">
    <text evidence="8">The sequence shown here is derived from an EMBL/GenBank/DDBJ whole genome shotgun (WGS) entry which is preliminary data.</text>
</comment>
<accession>A0A9X2FJY6</accession>
<dbReference type="GO" id="GO:0022857">
    <property type="term" value="F:transmembrane transporter activity"/>
    <property type="evidence" value="ECO:0007669"/>
    <property type="project" value="InterPro"/>
</dbReference>
<feature type="transmembrane region" description="Helical" evidence="7">
    <location>
        <begin position="115"/>
        <end position="134"/>
    </location>
</feature>
<evidence type="ECO:0000256" key="7">
    <source>
        <dbReference type="SAM" id="Phobius"/>
    </source>
</evidence>
<dbReference type="PANTHER" id="PTHR12778">
    <property type="entry name" value="SOLUTE CARRIER FAMILY 33 ACETYL-COA TRANSPORTER -RELATED"/>
    <property type="match status" value="1"/>
</dbReference>
<dbReference type="InterPro" id="IPR036259">
    <property type="entry name" value="MFS_trans_sf"/>
</dbReference>
<dbReference type="EMBL" id="JAMXLR010000095">
    <property type="protein sequence ID" value="MCO6048091.1"/>
    <property type="molecule type" value="Genomic_DNA"/>
</dbReference>
<evidence type="ECO:0000313" key="9">
    <source>
        <dbReference type="Proteomes" id="UP001155241"/>
    </source>
</evidence>
<evidence type="ECO:0008006" key="10">
    <source>
        <dbReference type="Google" id="ProtNLM"/>
    </source>
</evidence>
<feature type="region of interest" description="Disordered" evidence="6">
    <location>
        <begin position="1"/>
        <end position="45"/>
    </location>
</feature>
<dbReference type="GO" id="GO:0016020">
    <property type="term" value="C:membrane"/>
    <property type="evidence" value="ECO:0007669"/>
    <property type="project" value="UniProtKB-SubCell"/>
</dbReference>
<dbReference type="InterPro" id="IPR004752">
    <property type="entry name" value="AmpG_permease/AT-1"/>
</dbReference>
<feature type="transmembrane region" description="Helical" evidence="7">
    <location>
        <begin position="215"/>
        <end position="235"/>
    </location>
</feature>
<dbReference type="Pfam" id="PF07690">
    <property type="entry name" value="MFS_1"/>
    <property type="match status" value="1"/>
</dbReference>
<dbReference type="RefSeq" id="WP_252856204.1">
    <property type="nucleotide sequence ID" value="NZ_JAMXLR010000095.1"/>
</dbReference>
<feature type="transmembrane region" description="Helical" evidence="7">
    <location>
        <begin position="367"/>
        <end position="391"/>
    </location>
</feature>
<dbReference type="AlphaFoldDB" id="A0A9X2FJY6"/>
<feature type="transmembrane region" description="Helical" evidence="7">
    <location>
        <begin position="86"/>
        <end position="103"/>
    </location>
</feature>
<feature type="transmembrane region" description="Helical" evidence="7">
    <location>
        <begin position="57"/>
        <end position="79"/>
    </location>
</feature>
<sequence>MKHSPTSTDPSAEDAESGLSNSGTATNDADTLDPSQSPAASDGDQKTTSAWSWVPSLYFAEAVPFELVMTVSVIFYKGMGVSNTDITLYTGLLYLPWMIKPIWSPLVDVLWTKRAWILAMQLAIAAGMLGIALCATNELFFVLTLSFFWLLAIASATHDIAADGFYMIGMSAHQQAFFVGIRSSFYRLGIIASRGLLVMLAGMMIDSALPTGTAWSWTFMLAAAVFAVIAAYHAVMLPRREKLAKEDSDRDLASEIVSTVTTFFQKPGIVMGLAYLLLYRFAEAQLAKIAPLFMLDDRSAGGLGLTETDTGFIYGTAGVLMLVLGGILGGLAIARHGLGKWIFWMAVAINLPNAVYIVMAYTMPTQIWVVTAGVAIEQFGYGFGFAGYMLYMLYLSQGSHQTAHFAICTGLMAAGMMLPGMYSGAIQEWLGYQWFFVWVIIATIPSFIVTWLVKIDPDFGRNKGEPG</sequence>
<proteinExistence type="predicted"/>
<keyword evidence="3 7" id="KW-0812">Transmembrane</keyword>
<feature type="transmembrane region" description="Helical" evidence="7">
    <location>
        <begin position="341"/>
        <end position="361"/>
    </location>
</feature>
<dbReference type="SUPFAM" id="SSF103473">
    <property type="entry name" value="MFS general substrate transporter"/>
    <property type="match status" value="1"/>
</dbReference>
<feature type="transmembrane region" description="Helical" evidence="7">
    <location>
        <begin position="312"/>
        <end position="334"/>
    </location>
</feature>
<keyword evidence="4 7" id="KW-1133">Transmembrane helix</keyword>
<dbReference type="Proteomes" id="UP001155241">
    <property type="component" value="Unassembled WGS sequence"/>
</dbReference>
<feature type="compositionally biased region" description="Polar residues" evidence="6">
    <location>
        <begin position="18"/>
        <end position="39"/>
    </location>
</feature>
<evidence type="ECO:0000256" key="1">
    <source>
        <dbReference type="ARBA" id="ARBA00004141"/>
    </source>
</evidence>
<protein>
    <recommendedName>
        <fullName evidence="10">PAT family beta-lactamase induction signal transducer AmpG</fullName>
    </recommendedName>
</protein>
<reference evidence="8" key="1">
    <citation type="submission" date="2022-06" db="EMBL/GenBank/DDBJ databases">
        <title>Aeoliella straminimaris, a novel planctomycete from sediments.</title>
        <authorList>
            <person name="Vitorino I.R."/>
            <person name="Lage O.M."/>
        </authorList>
    </citation>
    <scope>NUCLEOTIDE SEQUENCE</scope>
    <source>
        <strain evidence="8">ICT_H6.2</strain>
    </source>
</reference>
<keyword evidence="5 7" id="KW-0472">Membrane</keyword>
<evidence type="ECO:0000256" key="5">
    <source>
        <dbReference type="ARBA" id="ARBA00023136"/>
    </source>
</evidence>
<organism evidence="8 9">
    <name type="scientific">Aeoliella straminimaris</name>
    <dbReference type="NCBI Taxonomy" id="2954799"/>
    <lineage>
        <taxon>Bacteria</taxon>
        <taxon>Pseudomonadati</taxon>
        <taxon>Planctomycetota</taxon>
        <taxon>Planctomycetia</taxon>
        <taxon>Pirellulales</taxon>
        <taxon>Lacipirellulaceae</taxon>
        <taxon>Aeoliella</taxon>
    </lineage>
</organism>
<dbReference type="Gene3D" id="1.20.1250.20">
    <property type="entry name" value="MFS general substrate transporter like domains"/>
    <property type="match status" value="1"/>
</dbReference>
<evidence type="ECO:0000256" key="3">
    <source>
        <dbReference type="ARBA" id="ARBA00022692"/>
    </source>
</evidence>
<evidence type="ECO:0000256" key="4">
    <source>
        <dbReference type="ARBA" id="ARBA00022989"/>
    </source>
</evidence>
<name>A0A9X2FJY6_9BACT</name>
<dbReference type="InterPro" id="IPR011701">
    <property type="entry name" value="MFS"/>
</dbReference>
<keyword evidence="2" id="KW-0813">Transport</keyword>
<feature type="transmembrane region" description="Helical" evidence="7">
    <location>
        <begin position="434"/>
        <end position="453"/>
    </location>
</feature>
<evidence type="ECO:0000256" key="2">
    <source>
        <dbReference type="ARBA" id="ARBA00022448"/>
    </source>
</evidence>
<dbReference type="PANTHER" id="PTHR12778:SF10">
    <property type="entry name" value="MAJOR FACILITATOR SUPERFAMILY DOMAIN-CONTAINING PROTEIN 3"/>
    <property type="match status" value="1"/>
</dbReference>
<comment type="subcellular location">
    <subcellularLocation>
        <location evidence="1">Membrane</location>
        <topology evidence="1">Multi-pass membrane protein</topology>
    </subcellularLocation>
</comment>
<keyword evidence="9" id="KW-1185">Reference proteome</keyword>